<sequence length="86" mass="9803">MKIEAFQGLIGKKLSIMLGRNKPSGIPESYVVILEEIADGYLVFDYSGASYEPDKNPIEKIIIVPEEIRSIWLYKDTFTKYSVEDV</sequence>
<gene>
    <name evidence="1" type="ORF">LCGC14_1145920</name>
</gene>
<protein>
    <submittedName>
        <fullName evidence="1">Uncharacterized protein</fullName>
    </submittedName>
</protein>
<name>A0A0F9M1R4_9ZZZZ</name>
<accession>A0A0F9M1R4</accession>
<comment type="caution">
    <text evidence="1">The sequence shown here is derived from an EMBL/GenBank/DDBJ whole genome shotgun (WGS) entry which is preliminary data.</text>
</comment>
<evidence type="ECO:0000313" key="1">
    <source>
        <dbReference type="EMBL" id="KKM99643.1"/>
    </source>
</evidence>
<dbReference type="AlphaFoldDB" id="A0A0F9M1R4"/>
<organism evidence="1">
    <name type="scientific">marine sediment metagenome</name>
    <dbReference type="NCBI Taxonomy" id="412755"/>
    <lineage>
        <taxon>unclassified sequences</taxon>
        <taxon>metagenomes</taxon>
        <taxon>ecological metagenomes</taxon>
    </lineage>
</organism>
<dbReference type="EMBL" id="LAZR01005474">
    <property type="protein sequence ID" value="KKM99643.1"/>
    <property type="molecule type" value="Genomic_DNA"/>
</dbReference>
<reference evidence="1" key="1">
    <citation type="journal article" date="2015" name="Nature">
        <title>Complex archaea that bridge the gap between prokaryotes and eukaryotes.</title>
        <authorList>
            <person name="Spang A."/>
            <person name="Saw J.H."/>
            <person name="Jorgensen S.L."/>
            <person name="Zaremba-Niedzwiedzka K."/>
            <person name="Martijn J."/>
            <person name="Lind A.E."/>
            <person name="van Eijk R."/>
            <person name="Schleper C."/>
            <person name="Guy L."/>
            <person name="Ettema T.J."/>
        </authorList>
    </citation>
    <scope>NUCLEOTIDE SEQUENCE</scope>
</reference>
<proteinExistence type="predicted"/>